<dbReference type="EMBL" id="QXJK01000008">
    <property type="protein sequence ID" value="RIX34297.1"/>
    <property type="molecule type" value="Genomic_DNA"/>
</dbReference>
<sequence>MPTLLLALDGPMQSWGSSSRFSRRETRTEPTKSGIIGLLASAEGRSRESDLSDLLGLRFGVRTDQVGTIRRDFQTETRWPKNGSKAESMVLTDRFYLHDYKFVAAVEGPKTTLQGLEDSLRHPVFPLYLGRRNCPPGRRVSLGIVASGLHEALSEAEWMAAPWYRKRQPRNLNLLVSRDVEASEKSDELVRDNPVSFSPTHRQYSLRPIVHSWVRVHNDLGLEDRGGHDPFTLLGGS</sequence>
<name>A0A418Q6B0_9CORY</name>
<organism evidence="2 3">
    <name type="scientific">Corynebacterium falsenii</name>
    <dbReference type="NCBI Taxonomy" id="108486"/>
    <lineage>
        <taxon>Bacteria</taxon>
        <taxon>Bacillati</taxon>
        <taxon>Actinomycetota</taxon>
        <taxon>Actinomycetes</taxon>
        <taxon>Mycobacteriales</taxon>
        <taxon>Corynebacteriaceae</taxon>
        <taxon>Corynebacterium</taxon>
    </lineage>
</organism>
<accession>A0A418Q6B0</accession>
<dbReference type="GO" id="GO:0051607">
    <property type="term" value="P:defense response to virus"/>
    <property type="evidence" value="ECO:0007669"/>
    <property type="project" value="UniProtKB-KW"/>
</dbReference>
<gene>
    <name evidence="2" type="primary">cas5e</name>
    <name evidence="2" type="ORF">D3M95_08240</name>
</gene>
<dbReference type="InterPro" id="IPR013422">
    <property type="entry name" value="CRISPR-assoc_prot_Cas5_N"/>
</dbReference>
<proteinExistence type="predicted"/>
<dbReference type="InterPro" id="IPR021124">
    <property type="entry name" value="CRISPR-assoc_prot_Cas5"/>
</dbReference>
<protein>
    <submittedName>
        <fullName evidence="2">Type I-E CRISPR-associated protein Cas5/CasD</fullName>
    </submittedName>
</protein>
<dbReference type="RefSeq" id="WP_119664991.1">
    <property type="nucleotide sequence ID" value="NZ_JAQPSN010000005.1"/>
</dbReference>
<dbReference type="GO" id="GO:0003723">
    <property type="term" value="F:RNA binding"/>
    <property type="evidence" value="ECO:0007669"/>
    <property type="project" value="InterPro"/>
</dbReference>
<evidence type="ECO:0000256" key="1">
    <source>
        <dbReference type="ARBA" id="ARBA00023118"/>
    </source>
</evidence>
<dbReference type="NCBIfam" id="TIGR02593">
    <property type="entry name" value="CRISPR_cas5"/>
    <property type="match status" value="1"/>
</dbReference>
<comment type="caution">
    <text evidence="2">The sequence shown here is derived from an EMBL/GenBank/DDBJ whole genome shotgun (WGS) entry which is preliminary data.</text>
</comment>
<dbReference type="CDD" id="cd09645">
    <property type="entry name" value="Cas5_I-E"/>
    <property type="match status" value="1"/>
</dbReference>
<evidence type="ECO:0000313" key="2">
    <source>
        <dbReference type="EMBL" id="RIX34297.1"/>
    </source>
</evidence>
<dbReference type="Gene3D" id="3.30.70.2660">
    <property type="match status" value="1"/>
</dbReference>
<evidence type="ECO:0000313" key="3">
    <source>
        <dbReference type="Proteomes" id="UP000285278"/>
    </source>
</evidence>
<dbReference type="NCBIfam" id="TIGR01868">
    <property type="entry name" value="casD_Cas5e"/>
    <property type="match status" value="1"/>
</dbReference>
<dbReference type="InterPro" id="IPR010147">
    <property type="entry name" value="CRISPR-assoc_prot_CasD"/>
</dbReference>
<keyword evidence="3" id="KW-1185">Reference proteome</keyword>
<dbReference type="OrthoDB" id="3189549at2"/>
<dbReference type="AlphaFoldDB" id="A0A418Q6B0"/>
<keyword evidence="1" id="KW-0051">Antiviral defense</keyword>
<reference evidence="2 3" key="1">
    <citation type="submission" date="2018-09" db="EMBL/GenBank/DDBJ databases">
        <title>Optimization and identification of Corynebacterium falsenii FN1-14 from fish paste.</title>
        <authorList>
            <person name="Daroonpunt R."/>
            <person name="Tanasupawat S."/>
        </authorList>
    </citation>
    <scope>NUCLEOTIDE SEQUENCE [LARGE SCALE GENOMIC DNA]</scope>
    <source>
        <strain evidence="2 3">FN1-14</strain>
    </source>
</reference>
<dbReference type="Proteomes" id="UP000285278">
    <property type="component" value="Unassembled WGS sequence"/>
</dbReference>
<dbReference type="GO" id="GO:0043571">
    <property type="term" value="P:maintenance of CRISPR repeat elements"/>
    <property type="evidence" value="ECO:0007669"/>
    <property type="project" value="InterPro"/>
</dbReference>
<dbReference type="Pfam" id="PF09704">
    <property type="entry name" value="Cas_Cas5d"/>
    <property type="match status" value="1"/>
</dbReference>